<comment type="caution">
    <text evidence="1">The sequence shown here is derived from an EMBL/GenBank/DDBJ whole genome shotgun (WGS) entry which is preliminary data.</text>
</comment>
<dbReference type="EMBL" id="LAZR01020202">
    <property type="protein sequence ID" value="KKL89742.1"/>
    <property type="molecule type" value="Genomic_DNA"/>
</dbReference>
<reference evidence="1" key="1">
    <citation type="journal article" date="2015" name="Nature">
        <title>Complex archaea that bridge the gap between prokaryotes and eukaryotes.</title>
        <authorList>
            <person name="Spang A."/>
            <person name="Saw J.H."/>
            <person name="Jorgensen S.L."/>
            <person name="Zaremba-Niedzwiedzka K."/>
            <person name="Martijn J."/>
            <person name="Lind A.E."/>
            <person name="van Eijk R."/>
            <person name="Schleper C."/>
            <person name="Guy L."/>
            <person name="Ettema T.J."/>
        </authorList>
    </citation>
    <scope>NUCLEOTIDE SEQUENCE</scope>
</reference>
<gene>
    <name evidence="1" type="ORF">LCGC14_1911680</name>
</gene>
<dbReference type="AlphaFoldDB" id="A0A0F9IRG6"/>
<organism evidence="1">
    <name type="scientific">marine sediment metagenome</name>
    <dbReference type="NCBI Taxonomy" id="412755"/>
    <lineage>
        <taxon>unclassified sequences</taxon>
        <taxon>metagenomes</taxon>
        <taxon>ecological metagenomes</taxon>
    </lineage>
</organism>
<sequence>GEENCPWLKKATADKMKNGLIRELTFYETSEYLYEEIYRY</sequence>
<feature type="non-terminal residue" evidence="1">
    <location>
        <position position="1"/>
    </location>
</feature>
<name>A0A0F9IRG6_9ZZZZ</name>
<accession>A0A0F9IRG6</accession>
<proteinExistence type="predicted"/>
<evidence type="ECO:0000313" key="1">
    <source>
        <dbReference type="EMBL" id="KKL89742.1"/>
    </source>
</evidence>
<protein>
    <submittedName>
        <fullName evidence="1">Uncharacterized protein</fullName>
    </submittedName>
</protein>